<evidence type="ECO:0000256" key="1">
    <source>
        <dbReference type="SAM" id="SignalP"/>
    </source>
</evidence>
<evidence type="ECO:0000313" key="3">
    <source>
        <dbReference type="Proteomes" id="UP000199147"/>
    </source>
</evidence>
<protein>
    <recommendedName>
        <fullName evidence="4">Secreted protein antigen</fullName>
    </recommendedName>
</protein>
<dbReference type="Proteomes" id="UP000199147">
    <property type="component" value="Unassembled WGS sequence"/>
</dbReference>
<feature type="signal peptide" evidence="1">
    <location>
        <begin position="1"/>
        <end position="30"/>
    </location>
</feature>
<dbReference type="STRING" id="146018.BN2156_05085"/>
<accession>A0A0H5SA18</accession>
<organism evidence="2 3">
    <name type="scientific">Mycolicibacterium neworleansense</name>
    <dbReference type="NCBI Taxonomy" id="146018"/>
    <lineage>
        <taxon>Bacteria</taxon>
        <taxon>Bacillati</taxon>
        <taxon>Actinomycetota</taxon>
        <taxon>Actinomycetes</taxon>
        <taxon>Mycobacteriales</taxon>
        <taxon>Mycobacteriaceae</taxon>
        <taxon>Mycolicibacterium</taxon>
    </lineage>
</organism>
<name>A0A0H5SA18_9MYCO</name>
<dbReference type="EMBL" id="CWKH01000003">
    <property type="protein sequence ID" value="CRZ18184.1"/>
    <property type="molecule type" value="Genomic_DNA"/>
</dbReference>
<sequence length="85" mass="8727" precursor="true">MNLKKAAGTALIAGALGIGSLALGAGSAQADPRWGPDIPWIPDPGWVDWNPGVNWGPPGQVKKWCPGNVPPGHKIGGPHGPFPCF</sequence>
<gene>
    <name evidence="2" type="ORF">BN2156_05085</name>
</gene>
<proteinExistence type="predicted"/>
<evidence type="ECO:0000313" key="2">
    <source>
        <dbReference type="EMBL" id="CRZ18184.1"/>
    </source>
</evidence>
<keyword evidence="3" id="KW-1185">Reference proteome</keyword>
<dbReference type="AlphaFoldDB" id="A0A0H5SA18"/>
<reference evidence="3" key="1">
    <citation type="submission" date="2015-07" db="EMBL/GenBank/DDBJ databases">
        <authorList>
            <person name="Urmite Genomes"/>
        </authorList>
    </citation>
    <scope>NUCLEOTIDE SEQUENCE [LARGE SCALE GENOMIC DNA]</scope>
    <source>
        <strain evidence="3">type strain: ATCC 49404</strain>
    </source>
</reference>
<evidence type="ECO:0008006" key="4">
    <source>
        <dbReference type="Google" id="ProtNLM"/>
    </source>
</evidence>
<feature type="chain" id="PRO_5005223818" description="Secreted protein antigen" evidence="1">
    <location>
        <begin position="31"/>
        <end position="85"/>
    </location>
</feature>
<keyword evidence="1" id="KW-0732">Signal</keyword>